<dbReference type="InterPro" id="IPR036397">
    <property type="entry name" value="RNaseH_sf"/>
</dbReference>
<feature type="domain" description="RNase H type-2" evidence="14">
    <location>
        <begin position="17"/>
        <end position="231"/>
    </location>
</feature>
<proteinExistence type="inferred from homology"/>
<keyword evidence="13" id="KW-0464">Manganese</keyword>
<evidence type="ECO:0000256" key="13">
    <source>
        <dbReference type="ARBA" id="ARBA00023211"/>
    </source>
</evidence>
<comment type="catalytic activity">
    <reaction evidence="1">
        <text>Endonucleolytic cleavage to 5'-phosphomonoester.</text>
        <dbReference type="EC" id="3.1.26.4"/>
    </reaction>
</comment>
<dbReference type="InterPro" id="IPR001352">
    <property type="entry name" value="RNase_HII/HIII"/>
</dbReference>
<evidence type="ECO:0000256" key="3">
    <source>
        <dbReference type="ARBA" id="ARBA00001946"/>
    </source>
</evidence>
<dbReference type="AlphaFoldDB" id="A0A6C0E8T0"/>
<dbReference type="GO" id="GO:0004523">
    <property type="term" value="F:RNA-DNA hybrid ribonuclease activity"/>
    <property type="evidence" value="ECO:0007669"/>
    <property type="project" value="UniProtKB-EC"/>
</dbReference>
<dbReference type="GO" id="GO:0043137">
    <property type="term" value="P:DNA replication, removal of RNA primer"/>
    <property type="evidence" value="ECO:0007669"/>
    <property type="project" value="TreeGrafter"/>
</dbReference>
<keyword evidence="11" id="KW-0255">Endonuclease</keyword>
<dbReference type="GO" id="GO:0005737">
    <property type="term" value="C:cytoplasm"/>
    <property type="evidence" value="ECO:0007669"/>
    <property type="project" value="UniProtKB-SubCell"/>
</dbReference>
<comment type="subcellular location">
    <subcellularLocation>
        <location evidence="4">Cytoplasm</location>
    </subcellularLocation>
</comment>
<name>A0A6C0E8T0_9ZZZZ</name>
<dbReference type="Pfam" id="PF01351">
    <property type="entry name" value="RNase_HII"/>
    <property type="match status" value="1"/>
</dbReference>
<dbReference type="GO" id="GO:0046872">
    <property type="term" value="F:metal ion binding"/>
    <property type="evidence" value="ECO:0007669"/>
    <property type="project" value="UniProtKB-KW"/>
</dbReference>
<evidence type="ECO:0000256" key="6">
    <source>
        <dbReference type="ARBA" id="ARBA00012180"/>
    </source>
</evidence>
<dbReference type="InterPro" id="IPR022898">
    <property type="entry name" value="RNase_HII"/>
</dbReference>
<dbReference type="EC" id="3.1.26.4" evidence="6"/>
<evidence type="ECO:0000313" key="15">
    <source>
        <dbReference type="EMBL" id="QHT23825.1"/>
    </source>
</evidence>
<dbReference type="PROSITE" id="PS51975">
    <property type="entry name" value="RNASE_H_2"/>
    <property type="match status" value="1"/>
</dbReference>
<evidence type="ECO:0000256" key="11">
    <source>
        <dbReference type="ARBA" id="ARBA00022759"/>
    </source>
</evidence>
<dbReference type="GO" id="GO:0003723">
    <property type="term" value="F:RNA binding"/>
    <property type="evidence" value="ECO:0007669"/>
    <property type="project" value="InterPro"/>
</dbReference>
<evidence type="ECO:0000256" key="1">
    <source>
        <dbReference type="ARBA" id="ARBA00000077"/>
    </source>
</evidence>
<dbReference type="GO" id="GO:0006298">
    <property type="term" value="P:mismatch repair"/>
    <property type="evidence" value="ECO:0007669"/>
    <property type="project" value="TreeGrafter"/>
</dbReference>
<sequence>MASSKLLERFYNSDENVIEIGVDEAGRGPMFGRVYAAAVVLPKHDETFDYSNIKDSKMFHSKKKINEVAEYIKQKALYWHVSYADEKTIDSINILQATQQCMHESILNIKKRVNVPSKSFHLLIDGNYFNPMTQVNKQTNRLDVIPYTCVEGGDHKFYSIAAASILAKVSRDNYIADLCEKYPYLSERYCIDSNMGYGAKKHMDGIKEFGITQWHRRSFGICKQFQDADIHYEVDA</sequence>
<comment type="cofactor">
    <cofactor evidence="2">
        <name>Mn(2+)</name>
        <dbReference type="ChEBI" id="CHEBI:29035"/>
    </cofactor>
</comment>
<dbReference type="InterPro" id="IPR024567">
    <property type="entry name" value="RNase_HII/HIII_dom"/>
</dbReference>
<evidence type="ECO:0000256" key="2">
    <source>
        <dbReference type="ARBA" id="ARBA00001936"/>
    </source>
</evidence>
<dbReference type="EMBL" id="MN739735">
    <property type="protein sequence ID" value="QHT23825.1"/>
    <property type="molecule type" value="Genomic_DNA"/>
</dbReference>
<protein>
    <recommendedName>
        <fullName evidence="7">Ribonuclease HII</fullName>
        <ecNumber evidence="6">3.1.26.4</ecNumber>
    </recommendedName>
</protein>
<reference evidence="15" key="1">
    <citation type="journal article" date="2020" name="Nature">
        <title>Giant virus diversity and host interactions through global metagenomics.</title>
        <authorList>
            <person name="Schulz F."/>
            <person name="Roux S."/>
            <person name="Paez-Espino D."/>
            <person name="Jungbluth S."/>
            <person name="Walsh D.A."/>
            <person name="Denef V.J."/>
            <person name="McMahon K.D."/>
            <person name="Konstantinidis K.T."/>
            <person name="Eloe-Fadrosh E.A."/>
            <person name="Kyrpides N.C."/>
            <person name="Woyke T."/>
        </authorList>
    </citation>
    <scope>NUCLEOTIDE SEQUENCE</scope>
    <source>
        <strain evidence="15">GVMAG-M-3300023179-132</strain>
    </source>
</reference>
<keyword evidence="8" id="KW-0963">Cytoplasm</keyword>
<evidence type="ECO:0000256" key="7">
    <source>
        <dbReference type="ARBA" id="ARBA00019179"/>
    </source>
</evidence>
<dbReference type="PANTHER" id="PTHR10954">
    <property type="entry name" value="RIBONUCLEASE H2 SUBUNIT A"/>
    <property type="match status" value="1"/>
</dbReference>
<evidence type="ECO:0000256" key="10">
    <source>
        <dbReference type="ARBA" id="ARBA00022723"/>
    </source>
</evidence>
<dbReference type="CDD" id="cd07182">
    <property type="entry name" value="RNase_HII_bacteria_HII_like"/>
    <property type="match status" value="1"/>
</dbReference>
<evidence type="ECO:0000259" key="14">
    <source>
        <dbReference type="PROSITE" id="PS51975"/>
    </source>
</evidence>
<keyword evidence="10" id="KW-0479">Metal-binding</keyword>
<evidence type="ECO:0000256" key="4">
    <source>
        <dbReference type="ARBA" id="ARBA00004496"/>
    </source>
</evidence>
<comment type="similarity">
    <text evidence="5">Belongs to the RNase HII family.</text>
</comment>
<evidence type="ECO:0000256" key="12">
    <source>
        <dbReference type="ARBA" id="ARBA00022801"/>
    </source>
</evidence>
<dbReference type="GO" id="GO:0032299">
    <property type="term" value="C:ribonuclease H2 complex"/>
    <property type="evidence" value="ECO:0007669"/>
    <property type="project" value="TreeGrafter"/>
</dbReference>
<comment type="cofactor">
    <cofactor evidence="3">
        <name>Mg(2+)</name>
        <dbReference type="ChEBI" id="CHEBI:18420"/>
    </cofactor>
</comment>
<keyword evidence="12" id="KW-0378">Hydrolase</keyword>
<dbReference type="NCBIfam" id="NF000595">
    <property type="entry name" value="PRK00015.1-3"/>
    <property type="match status" value="1"/>
</dbReference>
<keyword evidence="9" id="KW-0540">Nuclease</keyword>
<dbReference type="SUPFAM" id="SSF53098">
    <property type="entry name" value="Ribonuclease H-like"/>
    <property type="match status" value="1"/>
</dbReference>
<dbReference type="InterPro" id="IPR012337">
    <property type="entry name" value="RNaseH-like_sf"/>
</dbReference>
<dbReference type="Gene3D" id="3.30.420.10">
    <property type="entry name" value="Ribonuclease H-like superfamily/Ribonuclease H"/>
    <property type="match status" value="1"/>
</dbReference>
<organism evidence="15">
    <name type="scientific">viral metagenome</name>
    <dbReference type="NCBI Taxonomy" id="1070528"/>
    <lineage>
        <taxon>unclassified sequences</taxon>
        <taxon>metagenomes</taxon>
        <taxon>organismal metagenomes</taxon>
    </lineage>
</organism>
<evidence type="ECO:0000256" key="5">
    <source>
        <dbReference type="ARBA" id="ARBA00007383"/>
    </source>
</evidence>
<evidence type="ECO:0000256" key="8">
    <source>
        <dbReference type="ARBA" id="ARBA00022490"/>
    </source>
</evidence>
<dbReference type="PANTHER" id="PTHR10954:SF18">
    <property type="entry name" value="RIBONUCLEASE HII"/>
    <property type="match status" value="1"/>
</dbReference>
<accession>A0A6C0E8T0</accession>
<evidence type="ECO:0000256" key="9">
    <source>
        <dbReference type="ARBA" id="ARBA00022722"/>
    </source>
</evidence>